<dbReference type="GO" id="GO:0016020">
    <property type="term" value="C:membrane"/>
    <property type="evidence" value="ECO:0007669"/>
    <property type="project" value="GOC"/>
</dbReference>
<dbReference type="AlphaFoldDB" id="A0A1L7XF35"/>
<evidence type="ECO:0000313" key="4">
    <source>
        <dbReference type="EMBL" id="CZR63567.1"/>
    </source>
</evidence>
<reference evidence="4 5" key="1">
    <citation type="submission" date="2016-03" db="EMBL/GenBank/DDBJ databases">
        <authorList>
            <person name="Ploux O."/>
        </authorList>
    </citation>
    <scope>NUCLEOTIDE SEQUENCE [LARGE SCALE GENOMIC DNA]</scope>
    <source>
        <strain evidence="4 5">UAMH 11012</strain>
    </source>
</reference>
<dbReference type="EMBL" id="FJOG01000024">
    <property type="protein sequence ID" value="CZR63567.1"/>
    <property type="molecule type" value="Genomic_DNA"/>
</dbReference>
<comment type="similarity">
    <text evidence="1">Belongs to the PIGL family.</text>
</comment>
<evidence type="ECO:0000313" key="5">
    <source>
        <dbReference type="Proteomes" id="UP000184330"/>
    </source>
</evidence>
<dbReference type="Proteomes" id="UP000184330">
    <property type="component" value="Unassembled WGS sequence"/>
</dbReference>
<dbReference type="SUPFAM" id="SSF102588">
    <property type="entry name" value="LmbE-like"/>
    <property type="match status" value="1"/>
</dbReference>
<dbReference type="PANTHER" id="PTHR12993">
    <property type="entry name" value="N-ACETYLGLUCOSAMINYL-PHOSPHATIDYLINOSITOL DE-N-ACETYLASE-RELATED"/>
    <property type="match status" value="1"/>
</dbReference>
<dbReference type="GO" id="GO:0006506">
    <property type="term" value="P:GPI anchor biosynthetic process"/>
    <property type="evidence" value="ECO:0007669"/>
    <property type="project" value="UniProtKB-UniPathway"/>
</dbReference>
<organism evidence="4 5">
    <name type="scientific">Phialocephala subalpina</name>
    <dbReference type="NCBI Taxonomy" id="576137"/>
    <lineage>
        <taxon>Eukaryota</taxon>
        <taxon>Fungi</taxon>
        <taxon>Dikarya</taxon>
        <taxon>Ascomycota</taxon>
        <taxon>Pezizomycotina</taxon>
        <taxon>Leotiomycetes</taxon>
        <taxon>Helotiales</taxon>
        <taxon>Mollisiaceae</taxon>
        <taxon>Phialocephala</taxon>
        <taxon>Phialocephala fortinii species complex</taxon>
    </lineage>
</organism>
<dbReference type="GO" id="GO:0000225">
    <property type="term" value="F:N-acetylglucosaminylphosphatidylinositol deacetylase activity"/>
    <property type="evidence" value="ECO:0007669"/>
    <property type="project" value="UniProtKB-EC"/>
</dbReference>
<dbReference type="UniPathway" id="UPA00196"/>
<dbReference type="InterPro" id="IPR003737">
    <property type="entry name" value="GlcNAc_PI_deacetylase-related"/>
</dbReference>
<dbReference type="Gene3D" id="3.40.50.10320">
    <property type="entry name" value="LmbE-like"/>
    <property type="match status" value="1"/>
</dbReference>
<keyword evidence="3" id="KW-0812">Transmembrane</keyword>
<keyword evidence="5" id="KW-1185">Reference proteome</keyword>
<evidence type="ECO:0000256" key="3">
    <source>
        <dbReference type="SAM" id="Phobius"/>
    </source>
</evidence>
<dbReference type="InterPro" id="IPR024078">
    <property type="entry name" value="LmbE-like_dom_sf"/>
</dbReference>
<sequence length="298" mass="33530">MASRPSARPRLADIVRSKAFRRAAKIFIRILTIILAVCIVLQVILAYAIAKDPRIFPAALQRSKNLLIVTAHPDDETLFFAPSILSVLDNPVTTGGLLVLSNGNNYGLGDVRKVELKGACEVLGVAEDRCEALNRPELQDNPRQWWNETAIISSVKEYVEKWKIDAIITFDEGGISGHINHRAVSGAVKKYGSTDSNAPVTYLLSSVTLLRKYSFLFDLPLTSLSFTWRIVGALISPASATEQDFGDRALIANTWPYYLRTREAFRSHHSQYSWDRSLYLVLARQVWFNDLVRVERQH</sequence>
<keyword evidence="3" id="KW-0472">Membrane</keyword>
<keyword evidence="3" id="KW-1133">Transmembrane helix</keyword>
<accession>A0A1L7XF35</accession>
<protein>
    <recommendedName>
        <fullName evidence="2">N-acetylglucosaminylphosphatidylinositol deacetylase</fullName>
        <ecNumber evidence="2">3.5.1.89</ecNumber>
    </recommendedName>
</protein>
<proteinExistence type="inferred from homology"/>
<dbReference type="OrthoDB" id="440160at2759"/>
<evidence type="ECO:0000256" key="2">
    <source>
        <dbReference type="ARBA" id="ARBA00012176"/>
    </source>
</evidence>
<dbReference type="GO" id="GO:0005783">
    <property type="term" value="C:endoplasmic reticulum"/>
    <property type="evidence" value="ECO:0007669"/>
    <property type="project" value="TreeGrafter"/>
</dbReference>
<gene>
    <name evidence="4" type="ORF">PAC_13464</name>
</gene>
<dbReference type="PANTHER" id="PTHR12993:SF11">
    <property type="entry name" value="N-ACETYLGLUCOSAMINYL-PHOSPHATIDYLINOSITOL DE-N-ACETYLASE"/>
    <property type="match status" value="1"/>
</dbReference>
<evidence type="ECO:0000256" key="1">
    <source>
        <dbReference type="ARBA" id="ARBA00006066"/>
    </source>
</evidence>
<dbReference type="EC" id="3.5.1.89" evidence="2"/>
<dbReference type="STRING" id="576137.A0A1L7XF35"/>
<feature type="transmembrane region" description="Helical" evidence="3">
    <location>
        <begin position="26"/>
        <end position="50"/>
    </location>
</feature>
<dbReference type="Pfam" id="PF02585">
    <property type="entry name" value="PIG-L"/>
    <property type="match status" value="1"/>
</dbReference>
<name>A0A1L7XF35_9HELO</name>